<dbReference type="AlphaFoldDB" id="L8HFD2"/>
<evidence type="ECO:0000313" key="3">
    <source>
        <dbReference type="Proteomes" id="UP000011083"/>
    </source>
</evidence>
<gene>
    <name evidence="2" type="ORF">ACA1_272250</name>
</gene>
<organism evidence="2 3">
    <name type="scientific">Acanthamoeba castellanii (strain ATCC 30010 / Neff)</name>
    <dbReference type="NCBI Taxonomy" id="1257118"/>
    <lineage>
        <taxon>Eukaryota</taxon>
        <taxon>Amoebozoa</taxon>
        <taxon>Discosea</taxon>
        <taxon>Longamoebia</taxon>
        <taxon>Centramoebida</taxon>
        <taxon>Acanthamoebidae</taxon>
        <taxon>Acanthamoeba</taxon>
    </lineage>
</organism>
<dbReference type="InterPro" id="IPR012312">
    <property type="entry name" value="Hemerythrin-like"/>
</dbReference>
<dbReference type="GeneID" id="14925236"/>
<dbReference type="OMA" id="IEDMFDQ"/>
<dbReference type="Pfam" id="PF01814">
    <property type="entry name" value="Hemerythrin"/>
    <property type="match status" value="1"/>
</dbReference>
<keyword evidence="3" id="KW-1185">Reference proteome</keyword>
<dbReference type="Gene3D" id="1.20.120.520">
    <property type="entry name" value="nmb1532 protein domain like"/>
    <property type="match status" value="1"/>
</dbReference>
<evidence type="ECO:0000313" key="2">
    <source>
        <dbReference type="EMBL" id="ELR24224.1"/>
    </source>
</evidence>
<dbReference type="RefSeq" id="XP_004353752.1">
    <property type="nucleotide sequence ID" value="XM_004353700.1"/>
</dbReference>
<proteinExistence type="predicted"/>
<dbReference type="KEGG" id="acan:ACA1_272250"/>
<accession>L8HFD2</accession>
<evidence type="ECO:0000259" key="1">
    <source>
        <dbReference type="Pfam" id="PF01814"/>
    </source>
</evidence>
<dbReference type="STRING" id="1257118.L8HFD2"/>
<name>L8HFD2_ACACF</name>
<dbReference type="VEuPathDB" id="AmoebaDB:ACA1_272250"/>
<sequence length="187" mass="21125">MASKNCLDLIIKDHEKLKSLHSQYMSTSDTDKKQELANTLIKELCIHSSLEETLVYPVLRDRVPEGKNLAHDAYEDHFAVERLLDEMLSMKVKDDEAKFDSKMNTMIENLFAHIQHEEGKLLPLLRQYIYPNELVELGGKMESNRPLMPTHPHPNMPKEGVKGMVAGLAAAPLDRAYDAARSAVSGQ</sequence>
<reference evidence="2 3" key="1">
    <citation type="journal article" date="2013" name="Genome Biol.">
        <title>Genome of Acanthamoeba castellanii highlights extensive lateral gene transfer and early evolution of tyrosine kinase signaling.</title>
        <authorList>
            <person name="Clarke M."/>
            <person name="Lohan A.J."/>
            <person name="Liu B."/>
            <person name="Lagkouvardos I."/>
            <person name="Roy S."/>
            <person name="Zafar N."/>
            <person name="Bertelli C."/>
            <person name="Schilde C."/>
            <person name="Kianianmomeni A."/>
            <person name="Burglin T.R."/>
            <person name="Frech C."/>
            <person name="Turcotte B."/>
            <person name="Kopec K.O."/>
            <person name="Synnott J.M."/>
            <person name="Choo C."/>
            <person name="Paponov I."/>
            <person name="Finkler A."/>
            <person name="Soon Heng Tan C."/>
            <person name="Hutchins A.P."/>
            <person name="Weinmeier T."/>
            <person name="Rattei T."/>
            <person name="Chu J.S."/>
            <person name="Gimenez G."/>
            <person name="Irimia M."/>
            <person name="Rigden D.J."/>
            <person name="Fitzpatrick D.A."/>
            <person name="Lorenzo-Morales J."/>
            <person name="Bateman A."/>
            <person name="Chiu C.H."/>
            <person name="Tang P."/>
            <person name="Hegemann P."/>
            <person name="Fromm H."/>
            <person name="Raoult D."/>
            <person name="Greub G."/>
            <person name="Miranda-Saavedra D."/>
            <person name="Chen N."/>
            <person name="Nash P."/>
            <person name="Ginger M.L."/>
            <person name="Horn M."/>
            <person name="Schaap P."/>
            <person name="Caler L."/>
            <person name="Loftus B."/>
        </authorList>
    </citation>
    <scope>NUCLEOTIDE SEQUENCE [LARGE SCALE GENOMIC DNA]</scope>
    <source>
        <strain evidence="2 3">Neff</strain>
    </source>
</reference>
<dbReference type="EMBL" id="KB007835">
    <property type="protein sequence ID" value="ELR24224.1"/>
    <property type="molecule type" value="Genomic_DNA"/>
</dbReference>
<feature type="domain" description="Hemerythrin-like" evidence="1">
    <location>
        <begin position="8"/>
        <end position="125"/>
    </location>
</feature>
<dbReference type="PANTHER" id="PTHR35585">
    <property type="entry name" value="HHE DOMAIN PROTEIN (AFU_ORTHOLOGUE AFUA_4G00730)"/>
    <property type="match status" value="1"/>
</dbReference>
<protein>
    <submittedName>
        <fullName evidence="2">Hemerythrin hhe cation binding subfamily protein</fullName>
    </submittedName>
</protein>
<dbReference type="Proteomes" id="UP000011083">
    <property type="component" value="Unassembled WGS sequence"/>
</dbReference>
<dbReference type="OrthoDB" id="9983919at2759"/>
<dbReference type="PANTHER" id="PTHR35585:SF1">
    <property type="entry name" value="HHE DOMAIN PROTEIN (AFU_ORTHOLOGUE AFUA_4G00730)"/>
    <property type="match status" value="1"/>
</dbReference>